<keyword evidence="2" id="KW-1185">Reference proteome</keyword>
<accession>A0ABS8W2Q6</accession>
<evidence type="ECO:0000313" key="2">
    <source>
        <dbReference type="Proteomes" id="UP000823775"/>
    </source>
</evidence>
<dbReference type="EMBL" id="JACEIK010006166">
    <property type="protein sequence ID" value="MCE2055187.1"/>
    <property type="molecule type" value="Genomic_DNA"/>
</dbReference>
<sequence>MNLWLRCYDEHFEGSKTTKMLDYMVRRFVILMRDVRPSGPERGTPYDSNRCDQTLKEVCRYERLVPEAHARHITDDMIEFKIGFCGQFTVTTGQLSGLACTATEMKGQIGRLNEVVVGEVCLGVAVIQQHFCILPQERSQELNDGGERCDWESNRRDLGAQGYCLVGTAATDNPPWQWDHYSGLTCTAIEMKGQIGRLNEVVAGEVRLGVAVILRQLLHSSAVKL</sequence>
<reference evidence="1 2" key="1">
    <citation type="journal article" date="2021" name="BMC Genomics">
        <title>Datura genome reveals duplications of psychoactive alkaloid biosynthetic genes and high mutation rate following tissue culture.</title>
        <authorList>
            <person name="Rajewski A."/>
            <person name="Carter-House D."/>
            <person name="Stajich J."/>
            <person name="Litt A."/>
        </authorList>
    </citation>
    <scope>NUCLEOTIDE SEQUENCE [LARGE SCALE GENOMIC DNA]</scope>
    <source>
        <strain evidence="1">AR-01</strain>
    </source>
</reference>
<protein>
    <submittedName>
        <fullName evidence="1">Uncharacterized protein</fullName>
    </submittedName>
</protein>
<name>A0ABS8W2Q6_DATST</name>
<comment type="caution">
    <text evidence="1">The sequence shown here is derived from an EMBL/GenBank/DDBJ whole genome shotgun (WGS) entry which is preliminary data.</text>
</comment>
<organism evidence="1 2">
    <name type="scientific">Datura stramonium</name>
    <name type="common">Jimsonweed</name>
    <name type="synonym">Common thornapple</name>
    <dbReference type="NCBI Taxonomy" id="4076"/>
    <lineage>
        <taxon>Eukaryota</taxon>
        <taxon>Viridiplantae</taxon>
        <taxon>Streptophyta</taxon>
        <taxon>Embryophyta</taxon>
        <taxon>Tracheophyta</taxon>
        <taxon>Spermatophyta</taxon>
        <taxon>Magnoliopsida</taxon>
        <taxon>eudicotyledons</taxon>
        <taxon>Gunneridae</taxon>
        <taxon>Pentapetalae</taxon>
        <taxon>asterids</taxon>
        <taxon>lamiids</taxon>
        <taxon>Solanales</taxon>
        <taxon>Solanaceae</taxon>
        <taxon>Solanoideae</taxon>
        <taxon>Datureae</taxon>
        <taxon>Datura</taxon>
    </lineage>
</organism>
<dbReference type="Proteomes" id="UP000823775">
    <property type="component" value="Unassembled WGS sequence"/>
</dbReference>
<gene>
    <name evidence="1" type="ORF">HAX54_042145</name>
</gene>
<proteinExistence type="predicted"/>
<evidence type="ECO:0000313" key="1">
    <source>
        <dbReference type="EMBL" id="MCE2055187.1"/>
    </source>
</evidence>